<comment type="subunit">
    <text evidence="7">Monomer.</text>
</comment>
<dbReference type="GO" id="GO:0005737">
    <property type="term" value="C:cytoplasm"/>
    <property type="evidence" value="ECO:0007669"/>
    <property type="project" value="UniProtKB-SubCell"/>
</dbReference>
<keyword evidence="4 7" id="KW-0694">RNA-binding</keyword>
<evidence type="ECO:0000256" key="2">
    <source>
        <dbReference type="ARBA" id="ARBA00022555"/>
    </source>
</evidence>
<feature type="site" description="Stabilizes the basic form of H active site to accept a proton" evidence="7">
    <location>
        <position position="91"/>
    </location>
</feature>
<dbReference type="FunFam" id="3.40.50.1470:FF:000001">
    <property type="entry name" value="Peptidyl-tRNA hydrolase"/>
    <property type="match status" value="1"/>
</dbReference>
<dbReference type="GO" id="GO:0004045">
    <property type="term" value="F:peptidyl-tRNA hydrolase activity"/>
    <property type="evidence" value="ECO:0007669"/>
    <property type="project" value="UniProtKB-UniRule"/>
</dbReference>
<dbReference type="HAMAP" id="MF_00083">
    <property type="entry name" value="Pept_tRNA_hydro_bact"/>
    <property type="match status" value="1"/>
</dbReference>
<dbReference type="AlphaFoldDB" id="A0A1H6Z8Y8"/>
<dbReference type="SUPFAM" id="SSF53178">
    <property type="entry name" value="Peptidyl-tRNA hydrolase-like"/>
    <property type="match status" value="1"/>
</dbReference>
<keyword evidence="3 7" id="KW-0378">Hydrolase</keyword>
<dbReference type="InterPro" id="IPR036416">
    <property type="entry name" value="Pept_tRNA_hydro_sf"/>
</dbReference>
<feature type="binding site" evidence="7">
    <location>
        <position position="15"/>
    </location>
    <ligand>
        <name>tRNA</name>
        <dbReference type="ChEBI" id="CHEBI:17843"/>
    </ligand>
</feature>
<evidence type="ECO:0000256" key="9">
    <source>
        <dbReference type="RuleBase" id="RU004320"/>
    </source>
</evidence>
<dbReference type="EMBL" id="FNZH01000004">
    <property type="protein sequence ID" value="SEJ46020.1"/>
    <property type="molecule type" value="Genomic_DNA"/>
</dbReference>
<comment type="subcellular location">
    <subcellularLocation>
        <location evidence="7">Cytoplasm</location>
    </subcellularLocation>
</comment>
<dbReference type="RefSeq" id="WP_092176042.1">
    <property type="nucleotide sequence ID" value="NZ_FNZH01000004.1"/>
</dbReference>
<accession>A0A1H6Z8Y8</accession>
<evidence type="ECO:0000256" key="7">
    <source>
        <dbReference type="HAMAP-Rule" id="MF_00083"/>
    </source>
</evidence>
<comment type="function">
    <text evidence="7">Catalyzes the release of premature peptidyl moieties from peptidyl-tRNA molecules trapped in stalled 50S ribosomal subunits, and thus maintains levels of free tRNAs and 50S ribosomes.</text>
</comment>
<dbReference type="PROSITE" id="PS01195">
    <property type="entry name" value="PEPT_TRNA_HYDROL_1"/>
    <property type="match status" value="1"/>
</dbReference>
<dbReference type="GO" id="GO:0000049">
    <property type="term" value="F:tRNA binding"/>
    <property type="evidence" value="ECO:0007669"/>
    <property type="project" value="UniProtKB-UniRule"/>
</dbReference>
<dbReference type="InterPro" id="IPR018171">
    <property type="entry name" value="Pept_tRNA_hydro_CS"/>
</dbReference>
<dbReference type="PANTHER" id="PTHR17224">
    <property type="entry name" value="PEPTIDYL-TRNA HYDROLASE"/>
    <property type="match status" value="1"/>
</dbReference>
<dbReference type="EC" id="3.1.1.29" evidence="1 7"/>
<reference evidence="11" key="1">
    <citation type="submission" date="2016-10" db="EMBL/GenBank/DDBJ databases">
        <authorList>
            <person name="Varghese N."/>
            <person name="Submissions S."/>
        </authorList>
    </citation>
    <scope>NUCLEOTIDE SEQUENCE [LARGE SCALE GENOMIC DNA]</scope>
    <source>
        <strain evidence="11">IBRC-M 10761</strain>
    </source>
</reference>
<dbReference type="InterPro" id="IPR001328">
    <property type="entry name" value="Pept_tRNA_hydro"/>
</dbReference>
<comment type="catalytic activity">
    <reaction evidence="7 8">
        <text>an N-acyl-L-alpha-aminoacyl-tRNA + H2O = an N-acyl-L-amino acid + a tRNA + H(+)</text>
        <dbReference type="Rhea" id="RHEA:54448"/>
        <dbReference type="Rhea" id="RHEA-COMP:10123"/>
        <dbReference type="Rhea" id="RHEA-COMP:13883"/>
        <dbReference type="ChEBI" id="CHEBI:15377"/>
        <dbReference type="ChEBI" id="CHEBI:15378"/>
        <dbReference type="ChEBI" id="CHEBI:59874"/>
        <dbReference type="ChEBI" id="CHEBI:78442"/>
        <dbReference type="ChEBI" id="CHEBI:138191"/>
        <dbReference type="EC" id="3.1.1.29"/>
    </reaction>
</comment>
<feature type="binding site" evidence="7">
    <location>
        <position position="112"/>
    </location>
    <ligand>
        <name>tRNA</name>
        <dbReference type="ChEBI" id="CHEBI:17843"/>
    </ligand>
</feature>
<evidence type="ECO:0000256" key="5">
    <source>
        <dbReference type="ARBA" id="ARBA00038063"/>
    </source>
</evidence>
<evidence type="ECO:0000256" key="8">
    <source>
        <dbReference type="RuleBase" id="RU000673"/>
    </source>
</evidence>
<sequence length="186" mass="21075">MKYLIVGLGNIGPEYELTRHNVGFLIVDRLADKKSLSWSSDRLAFRADYSYKGRQIHLIKPTTYMNLSGKAVNYWMKTFKIPKEKVLVVVDDIALPFGKLRLKAKGSAAGHNGLKNIEELTGGQDYARLRFGIGDDFPKGRQIDYVLGRWTQQEIEALPGPMDKAIDMITSFCTIGLEQTMNQFNR</sequence>
<dbReference type="OrthoDB" id="9800507at2"/>
<dbReference type="Proteomes" id="UP000199403">
    <property type="component" value="Unassembled WGS sequence"/>
</dbReference>
<evidence type="ECO:0000256" key="1">
    <source>
        <dbReference type="ARBA" id="ARBA00013260"/>
    </source>
</evidence>
<feature type="site" description="Discriminates between blocked and unblocked aminoacyl-tRNA" evidence="7">
    <location>
        <position position="10"/>
    </location>
</feature>
<comment type="similarity">
    <text evidence="5 7 9">Belongs to the PTH family.</text>
</comment>
<evidence type="ECO:0000256" key="3">
    <source>
        <dbReference type="ARBA" id="ARBA00022801"/>
    </source>
</evidence>
<dbReference type="GO" id="GO:0072344">
    <property type="term" value="P:rescue of stalled ribosome"/>
    <property type="evidence" value="ECO:0007669"/>
    <property type="project" value="UniProtKB-UniRule"/>
</dbReference>
<dbReference type="PROSITE" id="PS01196">
    <property type="entry name" value="PEPT_TRNA_HYDROL_2"/>
    <property type="match status" value="1"/>
</dbReference>
<dbReference type="NCBIfam" id="TIGR00447">
    <property type="entry name" value="pth"/>
    <property type="match status" value="1"/>
</dbReference>
<feature type="binding site" evidence="7">
    <location>
        <position position="64"/>
    </location>
    <ligand>
        <name>tRNA</name>
        <dbReference type="ChEBI" id="CHEBI:17843"/>
    </ligand>
</feature>
<evidence type="ECO:0000313" key="11">
    <source>
        <dbReference type="Proteomes" id="UP000199403"/>
    </source>
</evidence>
<dbReference type="PANTHER" id="PTHR17224:SF1">
    <property type="entry name" value="PEPTIDYL-TRNA HYDROLASE"/>
    <property type="match status" value="1"/>
</dbReference>
<dbReference type="Pfam" id="PF01195">
    <property type="entry name" value="Pept_tRNA_hydro"/>
    <property type="match status" value="1"/>
</dbReference>
<feature type="active site" description="Proton acceptor" evidence="7">
    <location>
        <position position="20"/>
    </location>
</feature>
<comment type="function">
    <text evidence="7">Hydrolyzes ribosome-free peptidyl-tRNAs (with 1 or more amino acids incorporated), which drop off the ribosome during protein synthesis, or as a result of ribosome stalling.</text>
</comment>
<evidence type="ECO:0000313" key="10">
    <source>
        <dbReference type="EMBL" id="SEJ46020.1"/>
    </source>
</evidence>
<feature type="binding site" evidence="7">
    <location>
        <position position="66"/>
    </location>
    <ligand>
        <name>tRNA</name>
        <dbReference type="ChEBI" id="CHEBI:17843"/>
    </ligand>
</feature>
<name>A0A1H6Z8Y8_9BACT</name>
<keyword evidence="2 7" id="KW-0820">tRNA-binding</keyword>
<organism evidence="10 11">
    <name type="scientific">Cyclobacterium xiamenense</name>
    <dbReference type="NCBI Taxonomy" id="1297121"/>
    <lineage>
        <taxon>Bacteria</taxon>
        <taxon>Pseudomonadati</taxon>
        <taxon>Bacteroidota</taxon>
        <taxon>Cytophagia</taxon>
        <taxon>Cytophagales</taxon>
        <taxon>Cyclobacteriaceae</taxon>
        <taxon>Cyclobacterium</taxon>
    </lineage>
</organism>
<dbReference type="CDD" id="cd00462">
    <property type="entry name" value="PTH"/>
    <property type="match status" value="1"/>
</dbReference>
<dbReference type="STRING" id="1416801.SAMN05192553_10468"/>
<evidence type="ECO:0000256" key="6">
    <source>
        <dbReference type="ARBA" id="ARBA00050038"/>
    </source>
</evidence>
<dbReference type="Gene3D" id="3.40.50.1470">
    <property type="entry name" value="Peptidyl-tRNA hydrolase"/>
    <property type="match status" value="1"/>
</dbReference>
<keyword evidence="11" id="KW-1185">Reference proteome</keyword>
<proteinExistence type="inferred from homology"/>
<evidence type="ECO:0000256" key="4">
    <source>
        <dbReference type="ARBA" id="ARBA00022884"/>
    </source>
</evidence>
<protein>
    <recommendedName>
        <fullName evidence="6 7">Peptidyl-tRNA hydrolase</fullName>
        <shortName evidence="7">Pth</shortName>
        <ecNumber evidence="1 7">3.1.1.29</ecNumber>
    </recommendedName>
</protein>
<keyword evidence="7" id="KW-0963">Cytoplasm</keyword>
<dbReference type="GO" id="GO:0006515">
    <property type="term" value="P:protein quality control for misfolded or incompletely synthesized proteins"/>
    <property type="evidence" value="ECO:0007669"/>
    <property type="project" value="UniProtKB-UniRule"/>
</dbReference>
<gene>
    <name evidence="7" type="primary">pth</name>
    <name evidence="10" type="ORF">SAMN05192553_10468</name>
</gene>